<feature type="binding site" evidence="9">
    <location>
        <position position="137"/>
    </location>
    <ligand>
        <name>L-histidine</name>
        <dbReference type="ChEBI" id="CHEBI:57595"/>
    </ligand>
</feature>
<dbReference type="InterPro" id="IPR036621">
    <property type="entry name" value="Anticodon-bd_dom_sf"/>
</dbReference>
<dbReference type="Proteomes" id="UP000295210">
    <property type="component" value="Unassembled WGS sequence"/>
</dbReference>
<comment type="subunit">
    <text evidence="2 8">Homodimer.</text>
</comment>
<reference evidence="11 12" key="1">
    <citation type="submission" date="2019-03" db="EMBL/GenBank/DDBJ databases">
        <title>Genomic Encyclopedia of Type Strains, Phase IV (KMG-IV): sequencing the most valuable type-strain genomes for metagenomic binning, comparative biology and taxonomic classification.</title>
        <authorList>
            <person name="Goeker M."/>
        </authorList>
    </citation>
    <scope>NUCLEOTIDE SEQUENCE [LARGE SCALE GENOMIC DNA]</scope>
    <source>
        <strain evidence="11 12">DSM 103428</strain>
    </source>
</reference>
<feature type="domain" description="Aminoacyl-transfer RNA synthetases class-II family profile" evidence="10">
    <location>
        <begin position="1"/>
        <end position="343"/>
    </location>
</feature>
<dbReference type="SUPFAM" id="SSF55681">
    <property type="entry name" value="Class II aaRS and biotin synthetases"/>
    <property type="match status" value="1"/>
</dbReference>
<feature type="binding site" evidence="9">
    <location>
        <begin position="88"/>
        <end position="90"/>
    </location>
    <ligand>
        <name>L-histidine</name>
        <dbReference type="ChEBI" id="CHEBI:57595"/>
    </ligand>
</feature>
<dbReference type="InterPro" id="IPR015807">
    <property type="entry name" value="His-tRNA-ligase"/>
</dbReference>
<keyword evidence="8" id="KW-0963">Cytoplasm</keyword>
<dbReference type="GO" id="GO:0005524">
    <property type="term" value="F:ATP binding"/>
    <property type="evidence" value="ECO:0007669"/>
    <property type="project" value="UniProtKB-UniRule"/>
</dbReference>
<evidence type="ECO:0000256" key="9">
    <source>
        <dbReference type="PIRSR" id="PIRSR001549-1"/>
    </source>
</evidence>
<dbReference type="PIRSF" id="PIRSF001549">
    <property type="entry name" value="His-tRNA_synth"/>
    <property type="match status" value="1"/>
</dbReference>
<evidence type="ECO:0000256" key="4">
    <source>
        <dbReference type="ARBA" id="ARBA00022741"/>
    </source>
</evidence>
<dbReference type="EMBL" id="SMGK01000006">
    <property type="protein sequence ID" value="TCK70742.1"/>
    <property type="molecule type" value="Genomic_DNA"/>
</dbReference>
<comment type="similarity">
    <text evidence="1 8">Belongs to the class-II aminoacyl-tRNA synthetase family.</text>
</comment>
<dbReference type="InterPro" id="IPR004516">
    <property type="entry name" value="HisRS/HisZ"/>
</dbReference>
<feature type="binding site" evidence="9">
    <location>
        <position position="133"/>
    </location>
    <ligand>
        <name>L-histidine</name>
        <dbReference type="ChEBI" id="CHEBI:57595"/>
    </ligand>
</feature>
<dbReference type="SUPFAM" id="SSF52954">
    <property type="entry name" value="Class II aaRS ABD-related"/>
    <property type="match status" value="1"/>
</dbReference>
<feature type="binding site" evidence="9">
    <location>
        <position position="119"/>
    </location>
    <ligand>
        <name>L-histidine</name>
        <dbReference type="ChEBI" id="CHEBI:57595"/>
    </ligand>
</feature>
<evidence type="ECO:0000259" key="10">
    <source>
        <dbReference type="PROSITE" id="PS50862"/>
    </source>
</evidence>
<evidence type="ECO:0000256" key="1">
    <source>
        <dbReference type="ARBA" id="ARBA00008226"/>
    </source>
</evidence>
<dbReference type="OrthoDB" id="9800814at2"/>
<evidence type="ECO:0000256" key="5">
    <source>
        <dbReference type="ARBA" id="ARBA00022917"/>
    </source>
</evidence>
<dbReference type="PROSITE" id="PS50862">
    <property type="entry name" value="AA_TRNA_LIGASE_II"/>
    <property type="match status" value="1"/>
</dbReference>
<name>A0A4R1KYW9_9BACT</name>
<keyword evidence="3 8" id="KW-0436">Ligase</keyword>
<dbReference type="Pfam" id="PF13393">
    <property type="entry name" value="tRNA-synt_His"/>
    <property type="match status" value="1"/>
</dbReference>
<keyword evidence="4 8" id="KW-0547">Nucleotide-binding</keyword>
<dbReference type="AlphaFoldDB" id="A0A4R1KYW9"/>
<dbReference type="GO" id="GO:0004821">
    <property type="term" value="F:histidine-tRNA ligase activity"/>
    <property type="evidence" value="ECO:0007669"/>
    <property type="project" value="UniProtKB-UniRule"/>
</dbReference>
<keyword evidence="5 8" id="KW-0648">Protein biosynthesis</keyword>
<dbReference type="HAMAP" id="MF_00127">
    <property type="entry name" value="His_tRNA_synth"/>
    <property type="match status" value="1"/>
</dbReference>
<protein>
    <recommendedName>
        <fullName evidence="8">Histidine--tRNA ligase</fullName>
        <ecNumber evidence="8">6.1.1.21</ecNumber>
    </recommendedName>
    <alternativeName>
        <fullName evidence="8">Histidyl-tRNA synthetase</fullName>
        <shortName evidence="8">HisRS</shortName>
    </alternativeName>
</protein>
<accession>A0A4R1KYW9</accession>
<feature type="binding site" evidence="9">
    <location>
        <begin position="273"/>
        <end position="274"/>
    </location>
    <ligand>
        <name>L-histidine</name>
        <dbReference type="ChEBI" id="CHEBI:57595"/>
    </ligand>
</feature>
<dbReference type="PANTHER" id="PTHR43707:SF1">
    <property type="entry name" value="HISTIDINE--TRNA LIGASE, MITOCHONDRIAL-RELATED"/>
    <property type="match status" value="1"/>
</dbReference>
<organism evidence="11 12">
    <name type="scientific">Acidipila rosea</name>
    <dbReference type="NCBI Taxonomy" id="768535"/>
    <lineage>
        <taxon>Bacteria</taxon>
        <taxon>Pseudomonadati</taxon>
        <taxon>Acidobacteriota</taxon>
        <taxon>Terriglobia</taxon>
        <taxon>Terriglobales</taxon>
        <taxon>Acidobacteriaceae</taxon>
        <taxon>Acidipila</taxon>
    </lineage>
</organism>
<dbReference type="NCBIfam" id="TIGR00442">
    <property type="entry name" value="hisS"/>
    <property type="match status" value="1"/>
</dbReference>
<dbReference type="Gene3D" id="3.30.930.10">
    <property type="entry name" value="Bira Bifunctional Protein, Domain 2"/>
    <property type="match status" value="1"/>
</dbReference>
<dbReference type="CDD" id="cd00773">
    <property type="entry name" value="HisRS-like_core"/>
    <property type="match status" value="1"/>
</dbReference>
<dbReference type="PANTHER" id="PTHR43707">
    <property type="entry name" value="HISTIDYL-TRNA SYNTHETASE"/>
    <property type="match status" value="1"/>
</dbReference>
<evidence type="ECO:0000256" key="8">
    <source>
        <dbReference type="HAMAP-Rule" id="MF_00127"/>
    </source>
</evidence>
<evidence type="ECO:0000256" key="3">
    <source>
        <dbReference type="ARBA" id="ARBA00022598"/>
    </source>
</evidence>
<comment type="subcellular location">
    <subcellularLocation>
        <location evidence="8">Cytoplasm</location>
    </subcellularLocation>
</comment>
<comment type="caution">
    <text evidence="11">The sequence shown here is derived from an EMBL/GenBank/DDBJ whole genome shotgun (WGS) entry which is preliminary data.</text>
</comment>
<dbReference type="EC" id="6.1.1.21" evidence="8"/>
<dbReference type="GO" id="GO:0006427">
    <property type="term" value="P:histidyl-tRNA aminoacylation"/>
    <property type="evidence" value="ECO:0007669"/>
    <property type="project" value="UniProtKB-UniRule"/>
</dbReference>
<keyword evidence="12" id="KW-1185">Reference proteome</keyword>
<dbReference type="Gene3D" id="3.40.50.800">
    <property type="entry name" value="Anticodon-binding domain"/>
    <property type="match status" value="1"/>
</dbReference>
<evidence type="ECO:0000256" key="6">
    <source>
        <dbReference type="ARBA" id="ARBA00023146"/>
    </source>
</evidence>
<evidence type="ECO:0000256" key="2">
    <source>
        <dbReference type="ARBA" id="ARBA00011738"/>
    </source>
</evidence>
<evidence type="ECO:0000256" key="7">
    <source>
        <dbReference type="ARBA" id="ARBA00047639"/>
    </source>
</evidence>
<gene>
    <name evidence="8" type="primary">hisS</name>
    <name evidence="11" type="ORF">C7378_3130</name>
</gene>
<evidence type="ECO:0000313" key="11">
    <source>
        <dbReference type="EMBL" id="TCK70742.1"/>
    </source>
</evidence>
<dbReference type="GO" id="GO:0005737">
    <property type="term" value="C:cytoplasm"/>
    <property type="evidence" value="ECO:0007669"/>
    <property type="project" value="UniProtKB-SubCell"/>
</dbReference>
<evidence type="ECO:0000313" key="12">
    <source>
        <dbReference type="Proteomes" id="UP000295210"/>
    </source>
</evidence>
<dbReference type="InterPro" id="IPR006195">
    <property type="entry name" value="aa-tRNA-synth_II"/>
</dbReference>
<keyword evidence="6 8" id="KW-0030">Aminoacyl-tRNA synthetase</keyword>
<dbReference type="RefSeq" id="WP_131998740.1">
    <property type="nucleotide sequence ID" value="NZ_SMGK01000006.1"/>
</dbReference>
<proteinExistence type="inferred from homology"/>
<dbReference type="InterPro" id="IPR045864">
    <property type="entry name" value="aa-tRNA-synth_II/BPL/LPL"/>
</dbReference>
<feature type="binding site" evidence="9">
    <location>
        <position position="269"/>
    </location>
    <ligand>
        <name>L-histidine</name>
        <dbReference type="ChEBI" id="CHEBI:57595"/>
    </ligand>
</feature>
<sequence>MSTLKAVRGTRDLLPPETALWNHIEATARRVFARYNFGEIRTPIFEDTQLFARGVGEETDIVSKEMYTWEDRARAQSEKAQSLTLRPENTAGVVRAYIEHKLGETGMLQKLYYIGPQFRRERPQKGRYRQFYQIGAEVIGPHSAGSESPLRDAEVLEMLATLLDELGITGWTLALNSVGSASDRPRYIAALREALKDKVAQMCGDCQRRAETNPLRVLDCKVPEDQPIIDTLPQIADFLDDASRAHFTAVCEALAACGVKYEINPRLVRGLDYYTRTTFEFTHDGLGAQNALLGGGRYDGLSEMLGGPKAPGIGFAMGEDRLVLTLAALSAREAELADYFIAPLGESLNAPALELARALRQAGLRIEVGDGSFRLKKSFETGNKLARKIILLGEDEQQSGILTVKDFASGEQSKIARAELVKPSKE</sequence>
<keyword evidence="8" id="KW-0067">ATP-binding</keyword>
<dbReference type="InterPro" id="IPR041715">
    <property type="entry name" value="HisRS-like_core"/>
</dbReference>
<dbReference type="Pfam" id="PF03129">
    <property type="entry name" value="HGTP_anticodon"/>
    <property type="match status" value="1"/>
</dbReference>
<comment type="catalytic activity">
    <reaction evidence="7 8">
        <text>tRNA(His) + L-histidine + ATP = L-histidyl-tRNA(His) + AMP + diphosphate + H(+)</text>
        <dbReference type="Rhea" id="RHEA:17313"/>
        <dbReference type="Rhea" id="RHEA-COMP:9665"/>
        <dbReference type="Rhea" id="RHEA-COMP:9689"/>
        <dbReference type="ChEBI" id="CHEBI:15378"/>
        <dbReference type="ChEBI" id="CHEBI:30616"/>
        <dbReference type="ChEBI" id="CHEBI:33019"/>
        <dbReference type="ChEBI" id="CHEBI:57595"/>
        <dbReference type="ChEBI" id="CHEBI:78442"/>
        <dbReference type="ChEBI" id="CHEBI:78527"/>
        <dbReference type="ChEBI" id="CHEBI:456215"/>
        <dbReference type="EC" id="6.1.1.21"/>
    </reaction>
</comment>
<dbReference type="InterPro" id="IPR004154">
    <property type="entry name" value="Anticodon-bd"/>
</dbReference>